<dbReference type="PANTHER" id="PTHR44395">
    <property type="match status" value="1"/>
</dbReference>
<keyword evidence="4" id="KW-1185">Reference proteome</keyword>
<sequence length="216" mass="23400">MSRRDVTTTVWRERTMNMRQMFGSLACGAVLLAGTAACSDDPQPQPTPTPTNRAAETAVEGIESNDPDALLEAGVEHGQAGRIDEARSAFERVIELQDDNKFAWFNLGYIAQTRDDVDAAIENYDKALDVDAAYRPALYNKALLLEASASDDAVALYEKIVAADESASTAYLRLGLLRVRGGDEDQARQAFKAAIALDSRLVSEVPEKFRPATSGG</sequence>
<evidence type="ECO:0000256" key="2">
    <source>
        <dbReference type="SAM" id="MobiDB-lite"/>
    </source>
</evidence>
<organism evidence="3 4">
    <name type="scientific">Micromonospora endophytica</name>
    <dbReference type="NCBI Taxonomy" id="515350"/>
    <lineage>
        <taxon>Bacteria</taxon>
        <taxon>Bacillati</taxon>
        <taxon>Actinomycetota</taxon>
        <taxon>Actinomycetes</taxon>
        <taxon>Micromonosporales</taxon>
        <taxon>Micromonosporaceae</taxon>
        <taxon>Micromonospora</taxon>
    </lineage>
</organism>
<gene>
    <name evidence="3" type="ORF">C1I93_16365</name>
</gene>
<evidence type="ECO:0000256" key="1">
    <source>
        <dbReference type="PROSITE-ProRule" id="PRU00339"/>
    </source>
</evidence>
<dbReference type="InterPro" id="IPR011990">
    <property type="entry name" value="TPR-like_helical_dom_sf"/>
</dbReference>
<feature type="repeat" description="TPR" evidence="1">
    <location>
        <begin position="168"/>
        <end position="201"/>
    </location>
</feature>
<feature type="region of interest" description="Disordered" evidence="2">
    <location>
        <begin position="38"/>
        <end position="59"/>
    </location>
</feature>
<evidence type="ECO:0008006" key="5">
    <source>
        <dbReference type="Google" id="ProtNLM"/>
    </source>
</evidence>
<evidence type="ECO:0000313" key="3">
    <source>
        <dbReference type="EMBL" id="PZF94610.1"/>
    </source>
</evidence>
<comment type="caution">
    <text evidence="3">The sequence shown here is derived from an EMBL/GenBank/DDBJ whole genome shotgun (WGS) entry which is preliminary data.</text>
</comment>
<protein>
    <recommendedName>
        <fullName evidence="5">Tetratricopeptide repeat protein</fullName>
    </recommendedName>
</protein>
<dbReference type="OrthoDB" id="176124at2"/>
<dbReference type="PROSITE" id="PS50005">
    <property type="entry name" value="TPR"/>
    <property type="match status" value="3"/>
</dbReference>
<dbReference type="Gene3D" id="1.25.40.10">
    <property type="entry name" value="Tetratricopeptide repeat domain"/>
    <property type="match status" value="2"/>
</dbReference>
<dbReference type="PANTHER" id="PTHR44395:SF1">
    <property type="entry name" value="PROTEIN O-MANNOSYL-TRANSFERASE TMTC3"/>
    <property type="match status" value="1"/>
</dbReference>
<dbReference type="SUPFAM" id="SSF48452">
    <property type="entry name" value="TPR-like"/>
    <property type="match status" value="1"/>
</dbReference>
<dbReference type="GO" id="GO:0000030">
    <property type="term" value="F:mannosyltransferase activity"/>
    <property type="evidence" value="ECO:0007669"/>
    <property type="project" value="TreeGrafter"/>
</dbReference>
<reference evidence="3 4" key="1">
    <citation type="submission" date="2018-01" db="EMBL/GenBank/DDBJ databases">
        <title>Draft genome sequence of Jishengella endophytica.</title>
        <authorList>
            <person name="Sahin N."/>
            <person name="Ay H."/>
            <person name="Saygin H."/>
        </authorList>
    </citation>
    <scope>NUCLEOTIDE SEQUENCE [LARGE SCALE GENOMIC DNA]</scope>
    <source>
        <strain evidence="3 4">DSM 45430</strain>
    </source>
</reference>
<dbReference type="EMBL" id="POTX01000103">
    <property type="protein sequence ID" value="PZF94610.1"/>
    <property type="molecule type" value="Genomic_DNA"/>
</dbReference>
<evidence type="ECO:0000313" key="4">
    <source>
        <dbReference type="Proteomes" id="UP000248627"/>
    </source>
</evidence>
<accession>A0A2W2CAA0</accession>
<dbReference type="InterPro" id="IPR019734">
    <property type="entry name" value="TPR_rpt"/>
</dbReference>
<dbReference type="AlphaFoldDB" id="A0A2W2CAA0"/>
<feature type="repeat" description="TPR" evidence="1">
    <location>
        <begin position="67"/>
        <end position="100"/>
    </location>
</feature>
<feature type="repeat" description="TPR" evidence="1">
    <location>
        <begin position="101"/>
        <end position="134"/>
    </location>
</feature>
<dbReference type="Proteomes" id="UP000248627">
    <property type="component" value="Unassembled WGS sequence"/>
</dbReference>
<dbReference type="Pfam" id="PF13432">
    <property type="entry name" value="TPR_16"/>
    <property type="match status" value="2"/>
</dbReference>
<proteinExistence type="predicted"/>
<dbReference type="SMART" id="SM00028">
    <property type="entry name" value="TPR"/>
    <property type="match status" value="3"/>
</dbReference>
<dbReference type="GO" id="GO:0035269">
    <property type="term" value="P:protein O-linked glycosylation via mannose"/>
    <property type="evidence" value="ECO:0007669"/>
    <property type="project" value="TreeGrafter"/>
</dbReference>
<keyword evidence="1" id="KW-0802">TPR repeat</keyword>
<name>A0A2W2CAA0_9ACTN</name>